<gene>
    <name evidence="2" type="ORF">L484_004743</name>
</gene>
<dbReference type="EMBL" id="KE346294">
    <property type="protein sequence ID" value="EXC32240.1"/>
    <property type="molecule type" value="Genomic_DNA"/>
</dbReference>
<feature type="region of interest" description="Disordered" evidence="1">
    <location>
        <begin position="22"/>
        <end position="41"/>
    </location>
</feature>
<feature type="compositionally biased region" description="Acidic residues" evidence="1">
    <location>
        <begin position="99"/>
        <end position="108"/>
    </location>
</feature>
<dbReference type="Proteomes" id="UP000030645">
    <property type="component" value="Unassembled WGS sequence"/>
</dbReference>
<evidence type="ECO:0000256" key="1">
    <source>
        <dbReference type="SAM" id="MobiDB-lite"/>
    </source>
</evidence>
<evidence type="ECO:0000313" key="2">
    <source>
        <dbReference type="EMBL" id="EXC32240.1"/>
    </source>
</evidence>
<accession>W9SXQ8</accession>
<reference evidence="3" key="1">
    <citation type="submission" date="2013-01" db="EMBL/GenBank/DDBJ databases">
        <title>Draft Genome Sequence of a Mulberry Tree, Morus notabilis C.K. Schneid.</title>
        <authorList>
            <person name="He N."/>
            <person name="Zhao S."/>
        </authorList>
    </citation>
    <scope>NUCLEOTIDE SEQUENCE</scope>
</reference>
<proteinExistence type="predicted"/>
<organism evidence="2 3">
    <name type="scientific">Morus notabilis</name>
    <dbReference type="NCBI Taxonomy" id="981085"/>
    <lineage>
        <taxon>Eukaryota</taxon>
        <taxon>Viridiplantae</taxon>
        <taxon>Streptophyta</taxon>
        <taxon>Embryophyta</taxon>
        <taxon>Tracheophyta</taxon>
        <taxon>Spermatophyta</taxon>
        <taxon>Magnoliopsida</taxon>
        <taxon>eudicotyledons</taxon>
        <taxon>Gunneridae</taxon>
        <taxon>Pentapetalae</taxon>
        <taxon>rosids</taxon>
        <taxon>fabids</taxon>
        <taxon>Rosales</taxon>
        <taxon>Moraceae</taxon>
        <taxon>Moreae</taxon>
        <taxon>Morus</taxon>
    </lineage>
</organism>
<name>W9SXQ8_9ROSA</name>
<protein>
    <submittedName>
        <fullName evidence="2">Uncharacterized protein</fullName>
    </submittedName>
</protein>
<evidence type="ECO:0000313" key="3">
    <source>
        <dbReference type="Proteomes" id="UP000030645"/>
    </source>
</evidence>
<dbReference type="AlphaFoldDB" id="W9SXQ8"/>
<sequence length="116" mass="13818">MANVNYRYGRYSINHHSFEDSSNISEPWVDTPHHQAESSTSLEDFVAQFSEETRLRIEKLERMEALDQLHEEMKANLAELFRLKLFSDESTNAMNRETQEDDWELFEDDSLREKET</sequence>
<keyword evidence="3" id="KW-1185">Reference proteome</keyword>
<feature type="region of interest" description="Disordered" evidence="1">
    <location>
        <begin position="92"/>
        <end position="116"/>
    </location>
</feature>